<dbReference type="Proteomes" id="UP000027920">
    <property type="component" value="Unassembled WGS sequence"/>
</dbReference>
<gene>
    <name evidence="2" type="ORF">A1O9_01758</name>
</gene>
<dbReference type="HOGENOM" id="CLU_1911626_0_0_1"/>
<dbReference type="GO" id="GO:0005886">
    <property type="term" value="C:plasma membrane"/>
    <property type="evidence" value="ECO:0007669"/>
    <property type="project" value="TreeGrafter"/>
</dbReference>
<reference evidence="2 3" key="1">
    <citation type="submission" date="2013-03" db="EMBL/GenBank/DDBJ databases">
        <title>The Genome Sequence of Exophiala aquamarina CBS 119918.</title>
        <authorList>
            <consortium name="The Broad Institute Genomics Platform"/>
            <person name="Cuomo C."/>
            <person name="de Hoog S."/>
            <person name="Gorbushina A."/>
            <person name="Walker B."/>
            <person name="Young S.K."/>
            <person name="Zeng Q."/>
            <person name="Gargeya S."/>
            <person name="Fitzgerald M."/>
            <person name="Haas B."/>
            <person name="Abouelleil A."/>
            <person name="Allen A.W."/>
            <person name="Alvarado L."/>
            <person name="Arachchi H.M."/>
            <person name="Berlin A.M."/>
            <person name="Chapman S.B."/>
            <person name="Gainer-Dewar J."/>
            <person name="Goldberg J."/>
            <person name="Griggs A."/>
            <person name="Gujja S."/>
            <person name="Hansen M."/>
            <person name="Howarth C."/>
            <person name="Imamovic A."/>
            <person name="Ireland A."/>
            <person name="Larimer J."/>
            <person name="McCowan C."/>
            <person name="Murphy C."/>
            <person name="Pearson M."/>
            <person name="Poon T.W."/>
            <person name="Priest M."/>
            <person name="Roberts A."/>
            <person name="Saif S."/>
            <person name="Shea T."/>
            <person name="Sisk P."/>
            <person name="Sykes S."/>
            <person name="Wortman J."/>
            <person name="Nusbaum C."/>
            <person name="Birren B."/>
        </authorList>
    </citation>
    <scope>NUCLEOTIDE SEQUENCE [LARGE SCALE GENOMIC DNA]</scope>
    <source>
        <strain evidence="2 3">CBS 119918</strain>
    </source>
</reference>
<proteinExistence type="predicted"/>
<comment type="caution">
    <text evidence="2">The sequence shown here is derived from an EMBL/GenBank/DDBJ whole genome shotgun (WGS) entry which is preliminary data.</text>
</comment>
<feature type="transmembrane region" description="Helical" evidence="1">
    <location>
        <begin position="94"/>
        <end position="116"/>
    </location>
</feature>
<sequence>MIPWFGVGVNCSPIGDTLEGQATPEFLATTGFFFVFLGLVSLIYLVGALRTNLCFVTGLIILVLDVGFFTGIYFNFALGHVSAAAHCQKIPLAWLFLAEILEAVDFPFAILVGDLSRRVPGHSQRRRRGRNEK</sequence>
<feature type="non-terminal residue" evidence="2">
    <location>
        <position position="133"/>
    </location>
</feature>
<dbReference type="EMBL" id="AMGV01000001">
    <property type="protein sequence ID" value="KEF63780.1"/>
    <property type="molecule type" value="Genomic_DNA"/>
</dbReference>
<protein>
    <submittedName>
        <fullName evidence="2">Uncharacterized protein</fullName>
    </submittedName>
</protein>
<feature type="transmembrane region" description="Helical" evidence="1">
    <location>
        <begin position="53"/>
        <end position="74"/>
    </location>
</feature>
<evidence type="ECO:0000313" key="3">
    <source>
        <dbReference type="Proteomes" id="UP000027920"/>
    </source>
</evidence>
<dbReference type="InterPro" id="IPR051633">
    <property type="entry name" value="AceTr"/>
</dbReference>
<dbReference type="GeneID" id="25276704"/>
<keyword evidence="1" id="KW-0812">Transmembrane</keyword>
<dbReference type="AlphaFoldDB" id="A0A072Q7A5"/>
<dbReference type="STRING" id="1182545.A0A072Q7A5"/>
<accession>A0A072Q7A5</accession>
<keyword evidence="3" id="KW-1185">Reference proteome</keyword>
<feature type="transmembrane region" description="Helical" evidence="1">
    <location>
        <begin position="26"/>
        <end position="46"/>
    </location>
</feature>
<evidence type="ECO:0000313" key="2">
    <source>
        <dbReference type="EMBL" id="KEF63780.1"/>
    </source>
</evidence>
<keyword evidence="1" id="KW-0472">Membrane</keyword>
<dbReference type="GO" id="GO:0015123">
    <property type="term" value="F:acetate transmembrane transporter activity"/>
    <property type="evidence" value="ECO:0007669"/>
    <property type="project" value="TreeGrafter"/>
</dbReference>
<evidence type="ECO:0000256" key="1">
    <source>
        <dbReference type="SAM" id="Phobius"/>
    </source>
</evidence>
<keyword evidence="1" id="KW-1133">Transmembrane helix</keyword>
<organism evidence="2 3">
    <name type="scientific">Exophiala aquamarina CBS 119918</name>
    <dbReference type="NCBI Taxonomy" id="1182545"/>
    <lineage>
        <taxon>Eukaryota</taxon>
        <taxon>Fungi</taxon>
        <taxon>Dikarya</taxon>
        <taxon>Ascomycota</taxon>
        <taxon>Pezizomycotina</taxon>
        <taxon>Eurotiomycetes</taxon>
        <taxon>Chaetothyriomycetidae</taxon>
        <taxon>Chaetothyriales</taxon>
        <taxon>Herpotrichiellaceae</taxon>
        <taxon>Exophiala</taxon>
    </lineage>
</organism>
<dbReference type="PANTHER" id="PTHR31123">
    <property type="entry name" value="ACCUMULATION OF DYADS PROTEIN 2-RELATED"/>
    <property type="match status" value="1"/>
</dbReference>
<dbReference type="PANTHER" id="PTHR31123:SF6">
    <property type="entry name" value="MEMBRANE AMMONIUM TRANSPORTER (ATO3), PUTATIVE (AFU_ORTHOLOGUE AFUA_5G01140)-RELATED"/>
    <property type="match status" value="1"/>
</dbReference>
<dbReference type="OrthoDB" id="3648309at2759"/>
<dbReference type="VEuPathDB" id="FungiDB:A1O9_01758"/>
<name>A0A072Q7A5_9EURO</name>
<dbReference type="RefSeq" id="XP_013266370.1">
    <property type="nucleotide sequence ID" value="XM_013410916.1"/>
</dbReference>